<dbReference type="RefSeq" id="WP_202016687.1">
    <property type="nucleotide sequence ID" value="NZ_JAERRB010000022.1"/>
</dbReference>
<protein>
    <recommendedName>
        <fullName evidence="4">Outer membrane protein beta-barrel domain-containing protein</fullName>
    </recommendedName>
</protein>
<dbReference type="EMBL" id="JAERRB010000022">
    <property type="protein sequence ID" value="MBL0745943.1"/>
    <property type="molecule type" value="Genomic_DNA"/>
</dbReference>
<gene>
    <name evidence="2" type="ORF">JI741_32220</name>
</gene>
<feature type="chain" id="PRO_5045794438" description="Outer membrane protein beta-barrel domain-containing protein" evidence="1">
    <location>
        <begin position="20"/>
        <end position="643"/>
    </location>
</feature>
<dbReference type="Proteomes" id="UP000613030">
    <property type="component" value="Unassembled WGS sequence"/>
</dbReference>
<organism evidence="2 3">
    <name type="scientific">Chryseolinea lacunae</name>
    <dbReference type="NCBI Taxonomy" id="2801331"/>
    <lineage>
        <taxon>Bacteria</taxon>
        <taxon>Pseudomonadati</taxon>
        <taxon>Bacteroidota</taxon>
        <taxon>Cytophagia</taxon>
        <taxon>Cytophagales</taxon>
        <taxon>Fulvivirgaceae</taxon>
        <taxon>Chryseolinea</taxon>
    </lineage>
</organism>
<keyword evidence="3" id="KW-1185">Reference proteome</keyword>
<evidence type="ECO:0000313" key="3">
    <source>
        <dbReference type="Proteomes" id="UP000613030"/>
    </source>
</evidence>
<comment type="caution">
    <text evidence="2">The sequence shown here is derived from an EMBL/GenBank/DDBJ whole genome shotgun (WGS) entry which is preliminary data.</text>
</comment>
<evidence type="ECO:0000256" key="1">
    <source>
        <dbReference type="SAM" id="SignalP"/>
    </source>
</evidence>
<sequence>MKRLKLVLLLLCTFHYTLAQNAYYDALMFYDLKMNNANVISPKFSNPTLINSFLNNPFDQTITAQLKDYLPVLRNEYIIQAASGFATKLNGLPGLALSKGGISPSYQSMIIDAVAKVVAEDFQEGLNVVYINKFKKKLDGIAELRAFFPATYKFFQDTNPFDYPKLGRDFKAKFEEDLKSLVLNVKRFIDDTQSAPWSTFKTSPYYLPYCVASDIGGKLIAGSHPVEILDYLELQYDLKRKTDNRFDPYYKTVRLLNIVQLNFQKGKDKNPSPFSTQFENVWIQYKDLKLLADAPEKIWYLMGLIYQQDPVVFKSLMPATTQAAIEKLYNDTILPSIDLLMNIDNAIGKKNLSGEDMGQMLTSVLTIMQNYNKVSGLIIDHNQLIVVSQKLIQCYTAISEKDYNSLVSNVVFILDQINRDFNKNQQTADVLKVTALLMKYGTFITDVVNAKNSDDLASAYRKAAVNRGTYIDKRFSISSLTISAHPGGIVGLEQLSGNDEWKFNVGITAPIGFEFTWGSKTKYDTTKKTANYTDGSAIKTLKGSSNGFMVSFADIGAVFNYRLNDKDSELPQELTFKQIFSPGIAFHHGFKNSPITFGVGIQYTPELRKVEEEAVTIEANSFKAFLRLTYDLPLLKIYYKKEK</sequence>
<proteinExistence type="predicted"/>
<evidence type="ECO:0000313" key="2">
    <source>
        <dbReference type="EMBL" id="MBL0745943.1"/>
    </source>
</evidence>
<reference evidence="2 3" key="1">
    <citation type="submission" date="2021-01" db="EMBL/GenBank/DDBJ databases">
        <title>Chryseolinea sp. Jin1 Genome sequencing and assembly.</title>
        <authorList>
            <person name="Kim I."/>
        </authorList>
    </citation>
    <scope>NUCLEOTIDE SEQUENCE [LARGE SCALE GENOMIC DNA]</scope>
    <source>
        <strain evidence="2 3">Jin1</strain>
    </source>
</reference>
<evidence type="ECO:0008006" key="4">
    <source>
        <dbReference type="Google" id="ProtNLM"/>
    </source>
</evidence>
<feature type="signal peptide" evidence="1">
    <location>
        <begin position="1"/>
        <end position="19"/>
    </location>
</feature>
<name>A0ABS1L322_9BACT</name>
<accession>A0ABS1L322</accession>
<keyword evidence="1" id="KW-0732">Signal</keyword>